<evidence type="ECO:0000313" key="12">
    <source>
        <dbReference type="EMBL" id="MBO1328305.1"/>
    </source>
</evidence>
<evidence type="ECO:0000256" key="3">
    <source>
        <dbReference type="ARBA" id="ARBA00022452"/>
    </source>
</evidence>
<evidence type="ECO:0000256" key="5">
    <source>
        <dbReference type="ARBA" id="ARBA00023077"/>
    </source>
</evidence>
<evidence type="ECO:0000256" key="2">
    <source>
        <dbReference type="ARBA" id="ARBA00022448"/>
    </source>
</evidence>
<dbReference type="Pfam" id="PF00593">
    <property type="entry name" value="TonB_dep_Rec_b-barrel"/>
    <property type="match status" value="1"/>
</dbReference>
<evidence type="ECO:0000256" key="8">
    <source>
        <dbReference type="PROSITE-ProRule" id="PRU01360"/>
    </source>
</evidence>
<dbReference type="InterPro" id="IPR036942">
    <property type="entry name" value="Beta-barrel_TonB_sf"/>
</dbReference>
<dbReference type="InterPro" id="IPR037066">
    <property type="entry name" value="Plug_dom_sf"/>
</dbReference>
<feature type="domain" description="TonB-dependent receptor plug" evidence="11">
    <location>
        <begin position="88"/>
        <end position="187"/>
    </location>
</feature>
<dbReference type="Pfam" id="PF07715">
    <property type="entry name" value="Plug"/>
    <property type="match status" value="1"/>
</dbReference>
<keyword evidence="7 8" id="KW-0998">Cell outer membrane</keyword>
<dbReference type="SUPFAM" id="SSF56935">
    <property type="entry name" value="Porins"/>
    <property type="match status" value="1"/>
</dbReference>
<evidence type="ECO:0000313" key="13">
    <source>
        <dbReference type="Proteomes" id="UP000664399"/>
    </source>
</evidence>
<dbReference type="EMBL" id="JAFVMG010000006">
    <property type="protein sequence ID" value="MBO1328305.1"/>
    <property type="molecule type" value="Genomic_DNA"/>
</dbReference>
<dbReference type="InterPro" id="IPR039426">
    <property type="entry name" value="TonB-dep_rcpt-like"/>
</dbReference>
<keyword evidence="6 8" id="KW-0472">Membrane</keyword>
<dbReference type="Gene3D" id="2.170.130.10">
    <property type="entry name" value="TonB-dependent receptor, plug domain"/>
    <property type="match status" value="1"/>
</dbReference>
<dbReference type="Gene3D" id="2.40.170.20">
    <property type="entry name" value="TonB-dependent receptor, beta-barrel domain"/>
    <property type="match status" value="1"/>
</dbReference>
<accession>A0ABS3LLR6</accession>
<keyword evidence="12" id="KW-0675">Receptor</keyword>
<evidence type="ECO:0000259" key="10">
    <source>
        <dbReference type="Pfam" id="PF00593"/>
    </source>
</evidence>
<proteinExistence type="inferred from homology"/>
<evidence type="ECO:0000256" key="9">
    <source>
        <dbReference type="RuleBase" id="RU003357"/>
    </source>
</evidence>
<reference evidence="12 13" key="1">
    <citation type="submission" date="2021-03" db="EMBL/GenBank/DDBJ databases">
        <title>The complete genome sequence of Acetobacter suratthaniensis TBRC 1719.</title>
        <authorList>
            <person name="Charoenyingcharoen P."/>
            <person name="Yukphan P."/>
        </authorList>
    </citation>
    <scope>NUCLEOTIDE SEQUENCE [LARGE SCALE GENOMIC DNA]</scope>
    <source>
        <strain evidence="12 13">TBRC 1719</strain>
    </source>
</reference>
<keyword evidence="13" id="KW-1185">Reference proteome</keyword>
<evidence type="ECO:0000256" key="7">
    <source>
        <dbReference type="ARBA" id="ARBA00023237"/>
    </source>
</evidence>
<keyword evidence="2 8" id="KW-0813">Transport</keyword>
<comment type="subcellular location">
    <subcellularLocation>
        <location evidence="1 8">Cell outer membrane</location>
        <topology evidence="1 8">Multi-pass membrane protein</topology>
    </subcellularLocation>
</comment>
<name>A0ABS3LLR6_9PROT</name>
<feature type="domain" description="TonB-dependent receptor-like beta-barrel" evidence="10">
    <location>
        <begin position="306"/>
        <end position="730"/>
    </location>
</feature>
<evidence type="ECO:0000256" key="1">
    <source>
        <dbReference type="ARBA" id="ARBA00004571"/>
    </source>
</evidence>
<protein>
    <submittedName>
        <fullName evidence="12">TonB-dependent receptor</fullName>
    </submittedName>
</protein>
<comment type="similarity">
    <text evidence="8 9">Belongs to the TonB-dependent receptor family.</text>
</comment>
<dbReference type="Proteomes" id="UP000664399">
    <property type="component" value="Unassembled WGS sequence"/>
</dbReference>
<dbReference type="PROSITE" id="PS52016">
    <property type="entry name" value="TONB_DEPENDENT_REC_3"/>
    <property type="match status" value="1"/>
</dbReference>
<keyword evidence="4 8" id="KW-0812">Transmembrane</keyword>
<evidence type="ECO:0000259" key="11">
    <source>
        <dbReference type="Pfam" id="PF07715"/>
    </source>
</evidence>
<keyword evidence="3 8" id="KW-1134">Transmembrane beta strand</keyword>
<evidence type="ECO:0000256" key="4">
    <source>
        <dbReference type="ARBA" id="ARBA00022692"/>
    </source>
</evidence>
<dbReference type="PANTHER" id="PTHR30069:SF28">
    <property type="entry name" value="TONB-DEPENDENT RECEPTOR YNCD-RELATED"/>
    <property type="match status" value="1"/>
</dbReference>
<dbReference type="InterPro" id="IPR000531">
    <property type="entry name" value="Beta-barrel_TonB"/>
</dbReference>
<sequence length="782" mass="85770">MGFLRCLFRFSNMPYPYDTARRVSGLAVGLFMVSIALVREASAKEPQSFSKTAHAVIKADKTEEITVAGTSHAPAPMRPAGQTTFSSGRDNYANQVAQSVADMVVTIPGASFTQGNGPRDTVVSIRGSGDRQSYGLKNLQVLEDGFPMTQPDGTARADLIDPHAYEGVDVFEGPASTVYGNYAINGAINFRTRKGADIHGVELGSDFGSFGLFNTYATVGYGNRHYDLMVFGSDVWSKGFIANSRYNTATESMRLRVSLTETDRLVLKVVNNQTDAYLPVRLSLNQYQANPYQQSCYQATSAAAGCASVLLLQNGRYGTKEAVSPEAAGLGRFDRRTIVGLRWEHDFSTRTLWRNQFTYDQRHVNQPTSPTSFVGPYNSYAVSSDVTNHVLIGRTPLETFGGISFDYLDYGYQTYNIMPYGGASRGAMSSESYGHQWNLGARFQEDWHFAPKWHFVIGLGGTYTDIGATETLYGYSATSTTRRYVTANRFFFNLAPEGALIYTPSKNWTLHTRVGTAYGTPSSSNLFITPQGNYGNNTQIQSQSSVGVDLGADWRPSDTLRVQATGFYEFYNNELVSQSAGVNAVGSYTFNAPASQHRGVVLGVDWQPLPRMIPGGRIKLSYTYDNQVYTNYTEVLSNSTLSRAFDRAGNAIPGVIPNFLNARFLYDQPDGPAEGLGGYAEVIWRDSYWLDNANQLKAPGYALLNLEVHYNPPARMGWAHRLHWYCEVQNVADQVYVAGATNINDTLLGNGQQAGAAALMSSTGSIYAGSLRAYFGGVRLSL</sequence>
<evidence type="ECO:0000256" key="6">
    <source>
        <dbReference type="ARBA" id="ARBA00023136"/>
    </source>
</evidence>
<gene>
    <name evidence="12" type="ORF">J2D75_07425</name>
</gene>
<dbReference type="PANTHER" id="PTHR30069">
    <property type="entry name" value="TONB-DEPENDENT OUTER MEMBRANE RECEPTOR"/>
    <property type="match status" value="1"/>
</dbReference>
<dbReference type="InterPro" id="IPR012910">
    <property type="entry name" value="Plug_dom"/>
</dbReference>
<comment type="caution">
    <text evidence="12">The sequence shown here is derived from an EMBL/GenBank/DDBJ whole genome shotgun (WGS) entry which is preliminary data.</text>
</comment>
<organism evidence="12 13">
    <name type="scientific">Acetobacter suratthaniensis</name>
    <dbReference type="NCBI Taxonomy" id="1502841"/>
    <lineage>
        <taxon>Bacteria</taxon>
        <taxon>Pseudomonadati</taxon>
        <taxon>Pseudomonadota</taxon>
        <taxon>Alphaproteobacteria</taxon>
        <taxon>Acetobacterales</taxon>
        <taxon>Acetobacteraceae</taxon>
        <taxon>Acetobacter</taxon>
    </lineage>
</organism>
<keyword evidence="5 9" id="KW-0798">TonB box</keyword>